<keyword evidence="2" id="KW-1185">Reference proteome</keyword>
<dbReference type="EMBL" id="CM044707">
    <property type="protein sequence ID" value="KAI5655272.1"/>
    <property type="molecule type" value="Genomic_DNA"/>
</dbReference>
<protein>
    <submittedName>
        <fullName evidence="1">Uncharacterized protein</fullName>
    </submittedName>
</protein>
<dbReference type="Proteomes" id="UP001060085">
    <property type="component" value="Linkage Group LG07"/>
</dbReference>
<sequence length="465" mass="53049">MELGVKKIEIRAPRMNPSPSIKHISECFIKPKHIPEESKQPLYLAPWDLAMVTVHYIQKGLLFKKPPNFSTQKKHNFLQSLKDSVSSTLVHFYPLAGRLATIKQEENPPIYSIYIDCINSPGARFIHSSLDLTINDIISPLDVPQNIVQSFFDHDRAINHDAHEMSLLTVQITELIDGIFIGCSLNHMVVDGTSFWHFFNSWSEIFNANGEKISISRPPIHKRWIPEGYGPILSLPFTHHDQFIQRYEAPLMRERIFHFSSESLKKLKAKANSQCNTTKISSLQALSAHVWRCITRARNFSPDQNTSCRMAINNRTRLSPAVPQDYFGNCIQTVKATATCSELLEQELGWAAWQLHEAVINHRDEVVREWIESWLQTRFIYQLGQFFDPCSIMMGSSPRFDMYGNEFGLGKAIAIRSGYANKFDGKVSLYPGIEGCGSMDLEICLPPYSMEALESDKEFMDTVSL</sequence>
<name>A0ACC0A303_CATRO</name>
<organism evidence="1 2">
    <name type="scientific">Catharanthus roseus</name>
    <name type="common">Madagascar periwinkle</name>
    <name type="synonym">Vinca rosea</name>
    <dbReference type="NCBI Taxonomy" id="4058"/>
    <lineage>
        <taxon>Eukaryota</taxon>
        <taxon>Viridiplantae</taxon>
        <taxon>Streptophyta</taxon>
        <taxon>Embryophyta</taxon>
        <taxon>Tracheophyta</taxon>
        <taxon>Spermatophyta</taxon>
        <taxon>Magnoliopsida</taxon>
        <taxon>eudicotyledons</taxon>
        <taxon>Gunneridae</taxon>
        <taxon>Pentapetalae</taxon>
        <taxon>asterids</taxon>
        <taxon>lamiids</taxon>
        <taxon>Gentianales</taxon>
        <taxon>Apocynaceae</taxon>
        <taxon>Rauvolfioideae</taxon>
        <taxon>Vinceae</taxon>
        <taxon>Catharanthinae</taxon>
        <taxon>Catharanthus</taxon>
    </lineage>
</organism>
<evidence type="ECO:0000313" key="1">
    <source>
        <dbReference type="EMBL" id="KAI5655272.1"/>
    </source>
</evidence>
<accession>A0ACC0A303</accession>
<reference evidence="2" key="1">
    <citation type="journal article" date="2023" name="Nat. Plants">
        <title>Single-cell RNA sequencing provides a high-resolution roadmap for understanding the multicellular compartmentation of specialized metabolism.</title>
        <authorList>
            <person name="Sun S."/>
            <person name="Shen X."/>
            <person name="Li Y."/>
            <person name="Li Y."/>
            <person name="Wang S."/>
            <person name="Li R."/>
            <person name="Zhang H."/>
            <person name="Shen G."/>
            <person name="Guo B."/>
            <person name="Wei J."/>
            <person name="Xu J."/>
            <person name="St-Pierre B."/>
            <person name="Chen S."/>
            <person name="Sun C."/>
        </authorList>
    </citation>
    <scope>NUCLEOTIDE SEQUENCE [LARGE SCALE GENOMIC DNA]</scope>
</reference>
<gene>
    <name evidence="1" type="ORF">M9H77_32459</name>
</gene>
<proteinExistence type="predicted"/>
<comment type="caution">
    <text evidence="1">The sequence shown here is derived from an EMBL/GenBank/DDBJ whole genome shotgun (WGS) entry which is preliminary data.</text>
</comment>
<evidence type="ECO:0000313" key="2">
    <source>
        <dbReference type="Proteomes" id="UP001060085"/>
    </source>
</evidence>